<protein>
    <recommendedName>
        <fullName evidence="3">YopX protein domain-containing protein</fullName>
    </recommendedName>
</protein>
<comment type="caution">
    <text evidence="1">The sequence shown here is derived from an EMBL/GenBank/DDBJ whole genome shotgun (WGS) entry which is preliminary data.</text>
</comment>
<keyword evidence="2" id="KW-1185">Reference proteome</keyword>
<evidence type="ECO:0000313" key="1">
    <source>
        <dbReference type="EMBL" id="MDF9300604.1"/>
    </source>
</evidence>
<evidence type="ECO:0008006" key="3">
    <source>
        <dbReference type="Google" id="ProtNLM"/>
    </source>
</evidence>
<dbReference type="EMBL" id="JAOZFC020000003">
    <property type="protein sequence ID" value="MDF9300604.1"/>
    <property type="molecule type" value="Genomic_DNA"/>
</dbReference>
<dbReference type="RefSeq" id="WP_199404946.1">
    <property type="nucleotide sequence ID" value="NZ_JAOZFC020000003.1"/>
</dbReference>
<accession>A0ABT6D6N4</accession>
<dbReference type="Proteomes" id="UP001146336">
    <property type="component" value="Unassembled WGS sequence"/>
</dbReference>
<organism evidence="1 2">
    <name type="scientific">Weissella fermenti</name>
    <dbReference type="NCBI Taxonomy" id="2987699"/>
    <lineage>
        <taxon>Bacteria</taxon>
        <taxon>Bacillati</taxon>
        <taxon>Bacillota</taxon>
        <taxon>Bacilli</taxon>
        <taxon>Lactobacillales</taxon>
        <taxon>Lactobacillaceae</taxon>
        <taxon>Weissella</taxon>
    </lineage>
</organism>
<evidence type="ECO:0000313" key="2">
    <source>
        <dbReference type="Proteomes" id="UP001146336"/>
    </source>
</evidence>
<sequence>MDEGESHDFGRNMVWKEGYLQLYIGWLPGIETPPDGGLMYDTRIRIRFEDVYDNAMPQKQDFGAITVENFKYLVGEFVTVTGHILIISSGDQNEVELFADDFNVL</sequence>
<name>A0ABT6D6N4_9LACO</name>
<reference evidence="1" key="1">
    <citation type="submission" date="2023-03" db="EMBL/GenBank/DDBJ databases">
        <title>Comparative genomics of Weissella fermenti BK2, and weissella type species.</title>
        <authorList>
            <person name="Lee J.K."/>
            <person name="Baek J.H."/>
            <person name="Kim J.M."/>
            <person name="Choi D.G."/>
            <person name="Jeon C.O."/>
        </authorList>
    </citation>
    <scope>NUCLEOTIDE SEQUENCE</scope>
    <source>
        <strain evidence="1">BK2</strain>
    </source>
</reference>
<gene>
    <name evidence="1" type="ORF">OIT47_010025</name>
</gene>
<proteinExistence type="predicted"/>